<accession>A0ACB8WTY2</accession>
<organism evidence="1 2">
    <name type="scientific">Scortum barcoo</name>
    <name type="common">barcoo grunter</name>
    <dbReference type="NCBI Taxonomy" id="214431"/>
    <lineage>
        <taxon>Eukaryota</taxon>
        <taxon>Metazoa</taxon>
        <taxon>Chordata</taxon>
        <taxon>Craniata</taxon>
        <taxon>Vertebrata</taxon>
        <taxon>Euteleostomi</taxon>
        <taxon>Actinopterygii</taxon>
        <taxon>Neopterygii</taxon>
        <taxon>Teleostei</taxon>
        <taxon>Neoteleostei</taxon>
        <taxon>Acanthomorphata</taxon>
        <taxon>Eupercaria</taxon>
        <taxon>Centrarchiformes</taxon>
        <taxon>Terapontoidei</taxon>
        <taxon>Terapontidae</taxon>
        <taxon>Scortum</taxon>
    </lineage>
</organism>
<proteinExistence type="predicted"/>
<dbReference type="EMBL" id="CM041536">
    <property type="protein sequence ID" value="KAI3371282.1"/>
    <property type="molecule type" value="Genomic_DNA"/>
</dbReference>
<feature type="non-terminal residue" evidence="1">
    <location>
        <position position="1"/>
    </location>
</feature>
<evidence type="ECO:0000313" key="2">
    <source>
        <dbReference type="Proteomes" id="UP000831701"/>
    </source>
</evidence>
<name>A0ACB8WTY2_9TELE</name>
<keyword evidence="2" id="KW-1185">Reference proteome</keyword>
<protein>
    <submittedName>
        <fullName evidence="1">Uncharacterized protein</fullName>
    </submittedName>
</protein>
<comment type="caution">
    <text evidence="1">The sequence shown here is derived from an EMBL/GenBank/DDBJ whole genome shotgun (WGS) entry which is preliminary data.</text>
</comment>
<gene>
    <name evidence="1" type="ORF">L3Q82_023901</name>
</gene>
<reference evidence="1" key="1">
    <citation type="submission" date="2022-04" db="EMBL/GenBank/DDBJ databases">
        <title>Jade perch genome.</title>
        <authorList>
            <person name="Chao B."/>
        </authorList>
    </citation>
    <scope>NUCLEOTIDE SEQUENCE</scope>
    <source>
        <strain evidence="1">CB-2022</strain>
    </source>
</reference>
<sequence>YYMMSSQSTQTLIDPVFRSKMPLFDGTIAATGPSKPQNMSDFLGKQTLQYSGAYFTYDPRGTDGTRFTPPWSNSKTSLLDGRSPVSHLSGMEGQNHIIYRQDSNSSEEGHSHSSSLHHAPAKQGFTLYTKSPGISSPAAATSVAVGKQKTGGENPFPQSENSVYLAIPKPIYGHNPCCNELGCVIGQRYSVEHGSPRIPNTVYEHDWMQTEAHYTERPPIQRKAQDTLLQQRGLQFDPSAEPPKRIPVETYSPGRARTLPAMIEPNYSSYPCTLTRTLLGSLSEQSQHLQTSPRGYPSLYPSHPTYEHMTSEVYQEHSPMSKYGQLTQHPMFYYPQANVEVENRSQYKDIGSKQRDVPVILKRTISDPREHYIVPQSLHGEIPLHLPSTETLPNHSFIRGFDYPYYALPRFHLNASQIRTPLKRQHASPILHPNRINVTPSSQCMEHHMTSATSLLKDKPNASLHVDQSDTNSPFIRADQASPIRRKSQPGVSPSSMQMNRFFPPLTNVLIDRSVPPPTALNMDRLLDYSSCETQITCLKQPKGLPVSPAARLPLTSHHNSRRIHTAAPNSANIRKNLYSPAIAAGNKYNGPVSSSGTAGLKGCPKRSISHSSSPVKVKQEDRDVCEVIRKRQKVQVENLKEGNKSGSPPMPVIDNVFSLAPYQTYLQASGVLFPGGVPQRTVQYSEHQEVNPKPDIKEKRPDQDEQPPVVSLDSKDIRADTPGEKPVVEIFEPKDIKVEKVDTSDTDSSAEGVIQSEYSTAMIKKELEETSSSNSELMLVIKKCEPDELESKPSLADENETPGESKPARETAQMNSSSQGEVRMHKQVSTVQCKSITPPQPPGGKVHFKNIPPQCLKLSTNTYKILLPDMTRSTPAPPPEKPPVQQTTDFKRQPKPQMPVRKHFYELHQSLCKLVSKHVSASSEQELRTWLSQLEMNEPASPSTKIQKVSFLLGVKARETWLNEEIKSALHSVLERLSEYTAQERCPFPHVMRTGAVFLPMLVVKELLFPTVLGSFVDQVLQEHKVELRPTTLSEEKILIQLHKRACSSRLRRLMSLKHLPDIYADVVNLLHYVCVCKHLGLDTDDPANREKDGCQDTLGRRTPVFSDIAASPASPSESHPKRPLKEKETKTDLYRTRAKSRVKSSSRRMFLDDSLSDEEEASDTEKATSGGVPSPSNERNWSGHQSEGTENRGSDCMAPEQVSSLGPLSATGENSWMCPLTSDELPPSPSEAESSAPQPNGQPSEPAGSPVRSNNCSGVILKLRRMFSEGLNRKKACYQAIPHSGTFVDPSLSRADYGGGEVSSERDLHRRTPKVTHRWQRTGGFSHTLRPLSSSSKRKHRSLLKIKYCPYLSACHSAEHRRRWVLRSAVQRARRAMRLYYPDLVGKRIRHLYEEDDKSEVWYRGEVLRIHEAHTNPLKTIFEVQYDSEPEWKYYLELLIDYKKGWLKIED</sequence>
<evidence type="ECO:0000313" key="1">
    <source>
        <dbReference type="EMBL" id="KAI3371282.1"/>
    </source>
</evidence>
<dbReference type="Proteomes" id="UP000831701">
    <property type="component" value="Chromosome 6"/>
</dbReference>